<comment type="caution">
    <text evidence="2">The sequence shown here is derived from an EMBL/GenBank/DDBJ whole genome shotgun (WGS) entry which is preliminary data.</text>
</comment>
<keyword evidence="1" id="KW-0472">Membrane</keyword>
<dbReference type="Pfam" id="PF03203">
    <property type="entry name" value="MerC"/>
    <property type="match status" value="1"/>
</dbReference>
<feature type="transmembrane region" description="Helical" evidence="1">
    <location>
        <begin position="12"/>
        <end position="36"/>
    </location>
</feature>
<sequence length="125" mass="13991">MLDRIGITATSLCALHCILLPVILPALPLLGFGFLADHVWEHVFLILTAILGSIAMLSGFKRYHRKLYPFYLLILGVVVYWQKHDFSEAAQPYIIVLGAVLIIGAHFLNIKLCNNCKPCETSECH</sequence>
<dbReference type="Proteomes" id="UP000626370">
    <property type="component" value="Unassembled WGS sequence"/>
</dbReference>
<dbReference type="RefSeq" id="WP_189378561.1">
    <property type="nucleotide sequence ID" value="NZ_BNAH01000009.1"/>
</dbReference>
<gene>
    <name evidence="2" type="ORF">GCM10011501_24660</name>
</gene>
<evidence type="ECO:0000313" key="3">
    <source>
        <dbReference type="Proteomes" id="UP000626370"/>
    </source>
</evidence>
<keyword evidence="3" id="KW-1185">Reference proteome</keyword>
<keyword evidence="1" id="KW-1133">Transmembrane helix</keyword>
<proteinExistence type="predicted"/>
<organism evidence="2 3">
    <name type="scientific">Thalassotalea profundi</name>
    <dbReference type="NCBI Taxonomy" id="2036687"/>
    <lineage>
        <taxon>Bacteria</taxon>
        <taxon>Pseudomonadati</taxon>
        <taxon>Pseudomonadota</taxon>
        <taxon>Gammaproteobacteria</taxon>
        <taxon>Alteromonadales</taxon>
        <taxon>Colwelliaceae</taxon>
        <taxon>Thalassotalea</taxon>
    </lineage>
</organism>
<feature type="transmembrane region" description="Helical" evidence="1">
    <location>
        <begin position="42"/>
        <end position="60"/>
    </location>
</feature>
<dbReference type="InterPro" id="IPR004891">
    <property type="entry name" value="Mercury-R_MerC"/>
</dbReference>
<evidence type="ECO:0000256" key="1">
    <source>
        <dbReference type="SAM" id="Phobius"/>
    </source>
</evidence>
<evidence type="ECO:0000313" key="2">
    <source>
        <dbReference type="EMBL" id="GHE94180.1"/>
    </source>
</evidence>
<feature type="transmembrane region" description="Helical" evidence="1">
    <location>
        <begin position="67"/>
        <end position="83"/>
    </location>
</feature>
<dbReference type="EMBL" id="BNAH01000009">
    <property type="protein sequence ID" value="GHE94180.1"/>
    <property type="molecule type" value="Genomic_DNA"/>
</dbReference>
<keyword evidence="1" id="KW-0812">Transmembrane</keyword>
<reference evidence="3" key="1">
    <citation type="journal article" date="2019" name="Int. J. Syst. Evol. Microbiol.">
        <title>The Global Catalogue of Microorganisms (GCM) 10K type strain sequencing project: providing services to taxonomists for standard genome sequencing and annotation.</title>
        <authorList>
            <consortium name="The Broad Institute Genomics Platform"/>
            <consortium name="The Broad Institute Genome Sequencing Center for Infectious Disease"/>
            <person name="Wu L."/>
            <person name="Ma J."/>
        </authorList>
    </citation>
    <scope>NUCLEOTIDE SEQUENCE [LARGE SCALE GENOMIC DNA]</scope>
    <source>
        <strain evidence="3">CGMCC 1.15922</strain>
    </source>
</reference>
<feature type="transmembrane region" description="Helical" evidence="1">
    <location>
        <begin position="89"/>
        <end position="108"/>
    </location>
</feature>
<accession>A0ABQ3IXH2</accession>
<name>A0ABQ3IXH2_9GAMM</name>
<protein>
    <submittedName>
        <fullName evidence="2">Membrane protein</fullName>
    </submittedName>
</protein>